<feature type="transmembrane region" description="Helical" evidence="7">
    <location>
        <begin position="12"/>
        <end position="30"/>
    </location>
</feature>
<dbReference type="PANTHER" id="PTHR11819">
    <property type="entry name" value="SOLUTE CARRIER FAMILY 5"/>
    <property type="match status" value="1"/>
</dbReference>
<feature type="transmembrane region" description="Helical" evidence="7">
    <location>
        <begin position="192"/>
        <end position="209"/>
    </location>
</feature>
<feature type="transmembrane region" description="Helical" evidence="7">
    <location>
        <begin position="463"/>
        <end position="484"/>
    </location>
</feature>
<feature type="transmembrane region" description="Helical" evidence="7">
    <location>
        <begin position="158"/>
        <end position="185"/>
    </location>
</feature>
<dbReference type="NCBIfam" id="TIGR00813">
    <property type="entry name" value="sss"/>
    <property type="match status" value="1"/>
</dbReference>
<comment type="similarity">
    <text evidence="2 6">Belongs to the sodium:solute symporter (SSF) (TC 2.A.21) family.</text>
</comment>
<evidence type="ECO:0000256" key="4">
    <source>
        <dbReference type="ARBA" id="ARBA00022989"/>
    </source>
</evidence>
<feature type="transmembrane region" description="Helical" evidence="7">
    <location>
        <begin position="618"/>
        <end position="638"/>
    </location>
</feature>
<keyword evidence="5 7" id="KW-0472">Membrane</keyword>
<comment type="caution">
    <text evidence="8">The sequence shown here is derived from an EMBL/GenBank/DDBJ whole genome shotgun (WGS) entry which is preliminary data.</text>
</comment>
<dbReference type="PROSITE" id="PS50283">
    <property type="entry name" value="NA_SOLUT_SYMP_3"/>
    <property type="match status" value="1"/>
</dbReference>
<gene>
    <name evidence="8" type="ORF">CHS0354_004514</name>
</gene>
<feature type="transmembrane region" description="Helical" evidence="7">
    <location>
        <begin position="126"/>
        <end position="152"/>
    </location>
</feature>
<feature type="transmembrane region" description="Helical" evidence="7">
    <location>
        <begin position="504"/>
        <end position="525"/>
    </location>
</feature>
<proteinExistence type="inferred from homology"/>
<feature type="transmembrane region" description="Helical" evidence="7">
    <location>
        <begin position="252"/>
        <end position="270"/>
    </location>
</feature>
<dbReference type="GO" id="GO:0005412">
    <property type="term" value="F:D-glucose:sodium symporter activity"/>
    <property type="evidence" value="ECO:0007669"/>
    <property type="project" value="TreeGrafter"/>
</dbReference>
<dbReference type="InterPro" id="IPR001734">
    <property type="entry name" value="Na/solute_symporter"/>
</dbReference>
<feature type="transmembrane region" description="Helical" evidence="7">
    <location>
        <begin position="431"/>
        <end position="451"/>
    </location>
</feature>
<accession>A0AAE0S5W6</accession>
<dbReference type="Pfam" id="PF00474">
    <property type="entry name" value="SSF"/>
    <property type="match status" value="1"/>
</dbReference>
<keyword evidence="3 7" id="KW-0812">Transmembrane</keyword>
<reference evidence="8" key="3">
    <citation type="submission" date="2023-05" db="EMBL/GenBank/DDBJ databases">
        <authorList>
            <person name="Smith C.H."/>
        </authorList>
    </citation>
    <scope>NUCLEOTIDE SEQUENCE</scope>
    <source>
        <strain evidence="8">CHS0354</strain>
        <tissue evidence="8">Mantle</tissue>
    </source>
</reference>
<feature type="transmembrane region" description="Helical" evidence="7">
    <location>
        <begin position="291"/>
        <end position="312"/>
    </location>
</feature>
<feature type="transmembrane region" description="Helical" evidence="7">
    <location>
        <begin position="359"/>
        <end position="379"/>
    </location>
</feature>
<evidence type="ECO:0000256" key="7">
    <source>
        <dbReference type="SAM" id="Phobius"/>
    </source>
</evidence>
<dbReference type="GO" id="GO:0005886">
    <property type="term" value="C:plasma membrane"/>
    <property type="evidence" value="ECO:0007669"/>
    <property type="project" value="TreeGrafter"/>
</dbReference>
<evidence type="ECO:0000313" key="9">
    <source>
        <dbReference type="Proteomes" id="UP001195483"/>
    </source>
</evidence>
<evidence type="ECO:0008006" key="10">
    <source>
        <dbReference type="Google" id="ProtNLM"/>
    </source>
</evidence>
<dbReference type="Proteomes" id="UP001195483">
    <property type="component" value="Unassembled WGS sequence"/>
</dbReference>
<reference evidence="8" key="2">
    <citation type="journal article" date="2021" name="Genome Biol. Evol.">
        <title>Developing a high-quality reference genome for a parasitic bivalve with doubly uniparental inheritance (Bivalvia: Unionida).</title>
        <authorList>
            <person name="Smith C.H."/>
        </authorList>
    </citation>
    <scope>NUCLEOTIDE SEQUENCE</scope>
    <source>
        <strain evidence="8">CHS0354</strain>
        <tissue evidence="8">Mantle</tissue>
    </source>
</reference>
<dbReference type="AlphaFoldDB" id="A0AAE0S5W6"/>
<sequence>MLTQGLSHWVDILVVVLYFALVTGVAIWSVCRSNRGNVKSYFLAGSSLVWLPVGASLYSSNIGAEHFVGLAGTGAASGIAIILYEWLPALLVFSLGWFFLPVYISSGVFTLPEYMGKRFGGKRIRLYLSIFSLVMYIVTKLAVSIFSGSLYIQLALGWNMYLSITVLLVLAGIYTILGGLTAVVFTDTFQTGVMTIGGFMVMGFSYYAVGGYENIQRKYFEAMPTERNTNSTCGLPRDDAFHIFRDPVKGDLPWPGFVLTATFGCVWYWCCDQVIVQRTLAAKDLSHAKGGTLLAGLLKILPLFTMVIPGMISRVLYPDDVACSDPEICKEVCDNPLGCSNIAYPKLVLELLPIGARGFLMAVMISAIMSSLTSIFNSASTIFTMDLWRRFRPRAGQRELLIVGRAFVVLMCIIAILWVPLVKSSQGGQVFLYLTATEGFLGAPIGAVFIWSMLWKRTTERAAFWGMIISSGSGLIRLILELVYPTPHCGEPETRPSILKDVHYMYFCPMVMVIASIVIVVISLIDKPDTTDLSNTTWWTRIRVSSQDEIITSDEADNGKEMEIMTIQTHDLTVEVSRLRRWLDKICGIPEDFEVSSSAEISIQQRRSFLKETSRNRYVLNTVAVVSIALIAFLCGFYH</sequence>
<organism evidence="8 9">
    <name type="scientific">Potamilus streckersoni</name>
    <dbReference type="NCBI Taxonomy" id="2493646"/>
    <lineage>
        <taxon>Eukaryota</taxon>
        <taxon>Metazoa</taxon>
        <taxon>Spiralia</taxon>
        <taxon>Lophotrochozoa</taxon>
        <taxon>Mollusca</taxon>
        <taxon>Bivalvia</taxon>
        <taxon>Autobranchia</taxon>
        <taxon>Heteroconchia</taxon>
        <taxon>Palaeoheterodonta</taxon>
        <taxon>Unionida</taxon>
        <taxon>Unionoidea</taxon>
        <taxon>Unionidae</taxon>
        <taxon>Ambleminae</taxon>
        <taxon>Lampsilini</taxon>
        <taxon>Potamilus</taxon>
    </lineage>
</organism>
<feature type="transmembrane region" description="Helical" evidence="7">
    <location>
        <begin position="67"/>
        <end position="84"/>
    </location>
</feature>
<evidence type="ECO:0000256" key="3">
    <source>
        <dbReference type="ARBA" id="ARBA00022692"/>
    </source>
</evidence>
<evidence type="ECO:0000313" key="8">
    <source>
        <dbReference type="EMBL" id="KAK3585608.1"/>
    </source>
</evidence>
<dbReference type="Gene3D" id="1.20.1730.10">
    <property type="entry name" value="Sodium/glucose cotransporter"/>
    <property type="match status" value="1"/>
</dbReference>
<reference evidence="8" key="1">
    <citation type="journal article" date="2021" name="Genome Biol. Evol.">
        <title>A High-Quality Reference Genome for a Parasitic Bivalve with Doubly Uniparental Inheritance (Bivalvia: Unionida).</title>
        <authorList>
            <person name="Smith C.H."/>
        </authorList>
    </citation>
    <scope>NUCLEOTIDE SEQUENCE</scope>
    <source>
        <strain evidence="8">CHS0354</strain>
    </source>
</reference>
<dbReference type="EMBL" id="JAEAOA010000333">
    <property type="protein sequence ID" value="KAK3585608.1"/>
    <property type="molecule type" value="Genomic_DNA"/>
</dbReference>
<evidence type="ECO:0000256" key="2">
    <source>
        <dbReference type="ARBA" id="ARBA00006434"/>
    </source>
</evidence>
<keyword evidence="9" id="KW-1185">Reference proteome</keyword>
<evidence type="ECO:0000256" key="5">
    <source>
        <dbReference type="ARBA" id="ARBA00023136"/>
    </source>
</evidence>
<comment type="subcellular location">
    <subcellularLocation>
        <location evidence="1">Membrane</location>
        <topology evidence="1">Multi-pass membrane protein</topology>
    </subcellularLocation>
</comment>
<name>A0AAE0S5W6_9BIVA</name>
<feature type="transmembrane region" description="Helical" evidence="7">
    <location>
        <begin position="400"/>
        <end position="419"/>
    </location>
</feature>
<feature type="transmembrane region" description="Helical" evidence="7">
    <location>
        <begin position="42"/>
        <end position="60"/>
    </location>
</feature>
<dbReference type="PANTHER" id="PTHR11819:SF195">
    <property type="entry name" value="SODIUM_GLUCOSE COTRANSPORTER 4"/>
    <property type="match status" value="1"/>
</dbReference>
<evidence type="ECO:0000256" key="6">
    <source>
        <dbReference type="RuleBase" id="RU362091"/>
    </source>
</evidence>
<evidence type="ECO:0000256" key="1">
    <source>
        <dbReference type="ARBA" id="ARBA00004141"/>
    </source>
</evidence>
<dbReference type="InterPro" id="IPR038377">
    <property type="entry name" value="Na/Glc_symporter_sf"/>
</dbReference>
<feature type="transmembrane region" description="Helical" evidence="7">
    <location>
        <begin position="90"/>
        <end position="114"/>
    </location>
</feature>
<keyword evidence="4 7" id="KW-1133">Transmembrane helix</keyword>
<protein>
    <recommendedName>
        <fullName evidence="10">Sodium/glucose cotransporter 4</fullName>
    </recommendedName>
</protein>